<protein>
    <submittedName>
        <fullName evidence="2">Alpha/beta hydrolase</fullName>
    </submittedName>
</protein>
<proteinExistence type="predicted"/>
<comment type="caution">
    <text evidence="2">The sequence shown here is derived from an EMBL/GenBank/DDBJ whole genome shotgun (WGS) entry which is preliminary data.</text>
</comment>
<dbReference type="EMBL" id="JAFFZE010000014">
    <property type="protein sequence ID" value="MCT2584825.1"/>
    <property type="molecule type" value="Genomic_DNA"/>
</dbReference>
<dbReference type="PANTHER" id="PTHR43798">
    <property type="entry name" value="MONOACYLGLYCEROL LIPASE"/>
    <property type="match status" value="1"/>
</dbReference>
<accession>A0ABT2JAF8</accession>
<reference evidence="2 3" key="1">
    <citation type="submission" date="2021-02" db="EMBL/GenBank/DDBJ databases">
        <title>Actinophytocola xerophila sp. nov., isolated from soil of cotton cropping field.</title>
        <authorList>
            <person name="Huang R."/>
            <person name="Chen X."/>
            <person name="Ge X."/>
            <person name="Liu W."/>
        </authorList>
    </citation>
    <scope>NUCLEOTIDE SEQUENCE [LARGE SCALE GENOMIC DNA]</scope>
    <source>
        <strain evidence="2 3">S1-96</strain>
    </source>
</reference>
<sequence length="270" mass="29228">MNQYDVDRPHVIQDGRRDAPPLVLVHGTGASSATWEPVADRLAAHHHVVRVDLPGCGQSPPARSYDVPAQAARLAALLDDLGLRQVTVAGHSSGGYVGTSLAEQRPDLVGSLALVSSGPSLDALLPVPLILRFLLGPPFGPIVWSRRSDAMIRKGIEATTAHPVDVPDDVIADLRGLSYRAFRTMSRRNTEYLAERSVPERLAVLDVPVLVVFGAADPRWEPTSARRYEAVPTARVEMLPGVGHLPMLEATGRTADLLLDFTARTRDRRA</sequence>
<dbReference type="GO" id="GO:0016787">
    <property type="term" value="F:hydrolase activity"/>
    <property type="evidence" value="ECO:0007669"/>
    <property type="project" value="UniProtKB-KW"/>
</dbReference>
<dbReference type="SUPFAM" id="SSF53474">
    <property type="entry name" value="alpha/beta-Hydrolases"/>
    <property type="match status" value="1"/>
</dbReference>
<dbReference type="InterPro" id="IPR050266">
    <property type="entry name" value="AB_hydrolase_sf"/>
</dbReference>
<dbReference type="Proteomes" id="UP001156441">
    <property type="component" value="Unassembled WGS sequence"/>
</dbReference>
<keyword evidence="3" id="KW-1185">Reference proteome</keyword>
<evidence type="ECO:0000259" key="1">
    <source>
        <dbReference type="Pfam" id="PF12697"/>
    </source>
</evidence>
<dbReference type="PANTHER" id="PTHR43798:SF5">
    <property type="entry name" value="MONOACYLGLYCEROL LIPASE ABHD6"/>
    <property type="match status" value="1"/>
</dbReference>
<keyword evidence="2" id="KW-0378">Hydrolase</keyword>
<feature type="domain" description="AB hydrolase-1" evidence="1">
    <location>
        <begin position="22"/>
        <end position="256"/>
    </location>
</feature>
<gene>
    <name evidence="2" type="ORF">JT362_17035</name>
</gene>
<dbReference type="InterPro" id="IPR029058">
    <property type="entry name" value="AB_hydrolase_fold"/>
</dbReference>
<evidence type="ECO:0000313" key="2">
    <source>
        <dbReference type="EMBL" id="MCT2584825.1"/>
    </source>
</evidence>
<evidence type="ECO:0000313" key="3">
    <source>
        <dbReference type="Proteomes" id="UP001156441"/>
    </source>
</evidence>
<name>A0ABT2JAF8_9PSEU</name>
<dbReference type="Pfam" id="PF12697">
    <property type="entry name" value="Abhydrolase_6"/>
    <property type="match status" value="1"/>
</dbReference>
<organism evidence="2 3">
    <name type="scientific">Actinophytocola gossypii</name>
    <dbReference type="NCBI Taxonomy" id="2812003"/>
    <lineage>
        <taxon>Bacteria</taxon>
        <taxon>Bacillati</taxon>
        <taxon>Actinomycetota</taxon>
        <taxon>Actinomycetes</taxon>
        <taxon>Pseudonocardiales</taxon>
        <taxon>Pseudonocardiaceae</taxon>
    </lineage>
</organism>
<dbReference type="Gene3D" id="3.40.50.1820">
    <property type="entry name" value="alpha/beta hydrolase"/>
    <property type="match status" value="1"/>
</dbReference>
<dbReference type="RefSeq" id="WP_260192226.1">
    <property type="nucleotide sequence ID" value="NZ_JAFFZE010000014.1"/>
</dbReference>
<dbReference type="InterPro" id="IPR000073">
    <property type="entry name" value="AB_hydrolase_1"/>
</dbReference>